<dbReference type="KEGG" id="bkw:BkAM31D_03050"/>
<evidence type="ECO:0000256" key="2">
    <source>
        <dbReference type="ARBA" id="ARBA00023015"/>
    </source>
</evidence>
<evidence type="ECO:0000313" key="8">
    <source>
        <dbReference type="Proteomes" id="UP000193006"/>
    </source>
</evidence>
<dbReference type="PROSITE" id="PS01081">
    <property type="entry name" value="HTH_TETR_1"/>
    <property type="match status" value="1"/>
</dbReference>
<evidence type="ECO:0000313" key="7">
    <source>
        <dbReference type="EMBL" id="ARK28916.1"/>
    </source>
</evidence>
<dbReference type="GO" id="GO:0003677">
    <property type="term" value="F:DNA binding"/>
    <property type="evidence" value="ECO:0007669"/>
    <property type="project" value="UniProtKB-UniRule"/>
</dbReference>
<dbReference type="RefSeq" id="WP_066157952.1">
    <property type="nucleotide sequence ID" value="NZ_CP020814.1"/>
</dbReference>
<name>A0A1X9M644_9BACI</name>
<dbReference type="InterPro" id="IPR023772">
    <property type="entry name" value="DNA-bd_HTH_TetR-type_CS"/>
</dbReference>
<dbReference type="PANTHER" id="PTHR43479">
    <property type="entry name" value="ACREF/ENVCD OPERON REPRESSOR-RELATED"/>
    <property type="match status" value="1"/>
</dbReference>
<dbReference type="InterPro" id="IPR001647">
    <property type="entry name" value="HTH_TetR"/>
</dbReference>
<dbReference type="PANTHER" id="PTHR43479:SF22">
    <property type="entry name" value="TRANSCRIPTIONAL REGULATOR, TETR FAMILY"/>
    <property type="match status" value="1"/>
</dbReference>
<dbReference type="PROSITE" id="PS50977">
    <property type="entry name" value="HTH_TETR_2"/>
    <property type="match status" value="1"/>
</dbReference>
<dbReference type="PRINTS" id="PR00455">
    <property type="entry name" value="HTHTETR"/>
</dbReference>
<evidence type="ECO:0000256" key="4">
    <source>
        <dbReference type="ARBA" id="ARBA00023163"/>
    </source>
</evidence>
<dbReference type="SUPFAM" id="SSF46689">
    <property type="entry name" value="Homeodomain-like"/>
    <property type="match status" value="1"/>
</dbReference>
<evidence type="ECO:0000256" key="5">
    <source>
        <dbReference type="PROSITE-ProRule" id="PRU00335"/>
    </source>
</evidence>
<gene>
    <name evidence="7" type="primary">kstR2_1</name>
    <name evidence="7" type="ORF">BkAM31D_03050</name>
</gene>
<keyword evidence="4" id="KW-0804">Transcription</keyword>
<feature type="domain" description="HTH tetR-type" evidence="6">
    <location>
        <begin position="2"/>
        <end position="62"/>
    </location>
</feature>
<reference evidence="7 8" key="1">
    <citation type="submission" date="2017-04" db="EMBL/GenBank/DDBJ databases">
        <title>Bacillus krulwichiae AM31D Genome sequencing and assembly.</title>
        <authorList>
            <person name="Krulwich T.A."/>
            <person name="Anastor L."/>
            <person name="Ehrlich R."/>
            <person name="Ehrlich G.D."/>
            <person name="Janto B."/>
        </authorList>
    </citation>
    <scope>NUCLEOTIDE SEQUENCE [LARGE SCALE GENOMIC DNA]</scope>
    <source>
        <strain evidence="7 8">AM31D</strain>
    </source>
</reference>
<evidence type="ECO:0000259" key="6">
    <source>
        <dbReference type="PROSITE" id="PS50977"/>
    </source>
</evidence>
<sequence length="294" mass="34747">MNGRKQHVIQMAHQLFIDKGFQATSIQDILDYANISKGTFYNYFASKNELLMAIFKSIYDQLKKERNDLLIGQDRTDVEIFVSQLELQMKMNRKNKLITLYEEAFVSNDVELKQFIKDSQLQQVHWLYGRFIDLFGQQKAPYLLDCAIMFLGILHHNVRYYLMAHGHNAAMYPVVRYSVDRIMKIVEEVETANDQLIQPEVLESWFPERHNHFQDELYRIVLHFKKQIDPSSNNHLQLLDFLIEELLHTKKPRQFVVQSVLSSIQSDSALHDKEAFNQLEQLITAFFNQDNNTR</sequence>
<feature type="DNA-binding region" description="H-T-H motif" evidence="5">
    <location>
        <begin position="25"/>
        <end position="44"/>
    </location>
</feature>
<dbReference type="AlphaFoldDB" id="A0A1X9M644"/>
<dbReference type="InterPro" id="IPR009057">
    <property type="entry name" value="Homeodomain-like_sf"/>
</dbReference>
<keyword evidence="2" id="KW-0805">Transcription regulation</keyword>
<dbReference type="STRING" id="199441.BkAM31D_03050"/>
<evidence type="ECO:0000256" key="3">
    <source>
        <dbReference type="ARBA" id="ARBA00023125"/>
    </source>
</evidence>
<accession>A0A1X9M644</accession>
<dbReference type="Proteomes" id="UP000193006">
    <property type="component" value="Chromosome"/>
</dbReference>
<organism evidence="7 8">
    <name type="scientific">Halalkalibacter krulwichiae</name>
    <dbReference type="NCBI Taxonomy" id="199441"/>
    <lineage>
        <taxon>Bacteria</taxon>
        <taxon>Bacillati</taxon>
        <taxon>Bacillota</taxon>
        <taxon>Bacilli</taxon>
        <taxon>Bacillales</taxon>
        <taxon>Bacillaceae</taxon>
        <taxon>Halalkalibacter</taxon>
    </lineage>
</organism>
<dbReference type="Gene3D" id="1.10.357.10">
    <property type="entry name" value="Tetracycline Repressor, domain 2"/>
    <property type="match status" value="1"/>
</dbReference>
<keyword evidence="1" id="KW-0678">Repressor</keyword>
<dbReference type="FunFam" id="1.10.10.60:FF:000141">
    <property type="entry name" value="TetR family transcriptional regulator"/>
    <property type="match status" value="1"/>
</dbReference>
<keyword evidence="3 5" id="KW-0238">DNA-binding</keyword>
<keyword evidence="8" id="KW-1185">Reference proteome</keyword>
<evidence type="ECO:0000256" key="1">
    <source>
        <dbReference type="ARBA" id="ARBA00022491"/>
    </source>
</evidence>
<dbReference type="Pfam" id="PF00440">
    <property type="entry name" value="TetR_N"/>
    <property type="match status" value="1"/>
</dbReference>
<dbReference type="GO" id="GO:0045892">
    <property type="term" value="P:negative regulation of DNA-templated transcription"/>
    <property type="evidence" value="ECO:0007669"/>
    <property type="project" value="UniProtKB-ARBA"/>
</dbReference>
<dbReference type="EMBL" id="CP020814">
    <property type="protein sequence ID" value="ARK28916.1"/>
    <property type="molecule type" value="Genomic_DNA"/>
</dbReference>
<proteinExistence type="predicted"/>
<dbReference type="InterPro" id="IPR050624">
    <property type="entry name" value="HTH-type_Tx_Regulator"/>
</dbReference>
<protein>
    <submittedName>
        <fullName evidence="7">HTH-type transcriptional repressor KstR2</fullName>
    </submittedName>
</protein>